<dbReference type="Proteomes" id="UP000065807">
    <property type="component" value="Chromosome"/>
</dbReference>
<dbReference type="STRING" id="1555112.LIP_2351"/>
<evidence type="ECO:0000313" key="1">
    <source>
        <dbReference type="EMBL" id="BAS28192.1"/>
    </source>
</evidence>
<reference evidence="2" key="2">
    <citation type="journal article" date="2016" name="Int. J. Syst. Evol. Microbiol.">
        <title>Complete genome sequence and cell structure of Limnochorda pilosa, a Gram-negative spore-former within the phylum Firmicutes.</title>
        <authorList>
            <person name="Watanabe M."/>
            <person name="Kojima H."/>
            <person name="Fukui M."/>
        </authorList>
    </citation>
    <scope>NUCLEOTIDE SEQUENCE [LARGE SCALE GENOMIC DNA]</scope>
    <source>
        <strain evidence="2">HC45</strain>
    </source>
</reference>
<evidence type="ECO:0000313" key="2">
    <source>
        <dbReference type="Proteomes" id="UP000065807"/>
    </source>
</evidence>
<dbReference type="KEGG" id="lpil:LIP_2351"/>
<organism evidence="1 2">
    <name type="scientific">Limnochorda pilosa</name>
    <dbReference type="NCBI Taxonomy" id="1555112"/>
    <lineage>
        <taxon>Bacteria</taxon>
        <taxon>Bacillati</taxon>
        <taxon>Bacillota</taxon>
        <taxon>Limnochordia</taxon>
        <taxon>Limnochordales</taxon>
        <taxon>Limnochordaceae</taxon>
        <taxon>Limnochorda</taxon>
    </lineage>
</organism>
<dbReference type="AlphaFoldDB" id="A0A0K2SMG9"/>
<keyword evidence="2" id="KW-1185">Reference proteome</keyword>
<proteinExistence type="predicted"/>
<reference evidence="2" key="1">
    <citation type="submission" date="2015-07" db="EMBL/GenBank/DDBJ databases">
        <title>Complete genome sequence and phylogenetic analysis of Limnochorda pilosa.</title>
        <authorList>
            <person name="Watanabe M."/>
            <person name="Kojima H."/>
            <person name="Fukui M."/>
        </authorList>
    </citation>
    <scope>NUCLEOTIDE SEQUENCE [LARGE SCALE GENOMIC DNA]</scope>
    <source>
        <strain evidence="2">HC45</strain>
    </source>
</reference>
<gene>
    <name evidence="1" type="ORF">LIP_2351</name>
</gene>
<dbReference type="RefSeq" id="WP_068138157.1">
    <property type="nucleotide sequence ID" value="NZ_AP014924.1"/>
</dbReference>
<sequence length="117" mass="13563">MYPHVFDQRIIHVDLLRLKTFFPEPDAFQQMRTNLESATERVCHDPSAGKDLRGRLDGWRSLAWASSSTPNWDPWPDMRLVYRFRDGVVRIFAVGKRAPGDVNDVYSIAAERAKFPE</sequence>
<protein>
    <recommendedName>
        <fullName evidence="3">Type II toxin-antitoxin system RelE/ParE family toxin</fullName>
    </recommendedName>
</protein>
<dbReference type="EMBL" id="AP014924">
    <property type="protein sequence ID" value="BAS28192.1"/>
    <property type="molecule type" value="Genomic_DNA"/>
</dbReference>
<evidence type="ECO:0008006" key="3">
    <source>
        <dbReference type="Google" id="ProtNLM"/>
    </source>
</evidence>
<accession>A0A0K2SMG9</accession>
<name>A0A0K2SMG9_LIMPI</name>